<dbReference type="PANTHER" id="PTHR11552">
    <property type="entry name" value="GLUCOSE-METHANOL-CHOLINE GMC OXIDOREDUCTASE"/>
    <property type="match status" value="1"/>
</dbReference>
<dbReference type="Gene3D" id="3.30.560.10">
    <property type="entry name" value="Glucose Oxidase, domain 3"/>
    <property type="match status" value="1"/>
</dbReference>
<organism evidence="3 4">
    <name type="scientific">Stemphylium lycopersici</name>
    <name type="common">Tomato gray leaf spot disease fungus</name>
    <name type="synonym">Thyrospora lycopersici</name>
    <dbReference type="NCBI Taxonomy" id="183478"/>
    <lineage>
        <taxon>Eukaryota</taxon>
        <taxon>Fungi</taxon>
        <taxon>Dikarya</taxon>
        <taxon>Ascomycota</taxon>
        <taxon>Pezizomycotina</taxon>
        <taxon>Dothideomycetes</taxon>
        <taxon>Pleosporomycetidae</taxon>
        <taxon>Pleosporales</taxon>
        <taxon>Pleosporineae</taxon>
        <taxon>Pleosporaceae</taxon>
        <taxon>Stemphylium</taxon>
    </lineage>
</organism>
<dbReference type="GO" id="GO:0016614">
    <property type="term" value="F:oxidoreductase activity, acting on CH-OH group of donors"/>
    <property type="evidence" value="ECO:0007669"/>
    <property type="project" value="InterPro"/>
</dbReference>
<dbReference type="InterPro" id="IPR000172">
    <property type="entry name" value="GMC_OxRdtase_N"/>
</dbReference>
<gene>
    <name evidence="3" type="ORF">DDE83_007253</name>
</gene>
<sequence>MTDECHNLGKVLDGTSALNLLVWNRTIVKEHDAWEELGNPGWGWNNVYPAIPKTENFQRQNGSLQFGSLGVMYQPATHRVTDHTRSYSVNYIPAAGENLVFMFNTTVHKVRLSQNETKVSSIILLDGTLIKAKKKVVLSAGSLLSPKLLELSCIDQKQIVQNVGVKHSCYGFLKRKEALGNNQELIQLGRLLANKSNPIDRKKLALLTDPDSGVPDLEVVFSDRYIGTTGYLKNGTAG</sequence>
<dbReference type="Pfam" id="PF00732">
    <property type="entry name" value="GMC_oxred_N"/>
    <property type="match status" value="2"/>
</dbReference>
<evidence type="ECO:0000313" key="4">
    <source>
        <dbReference type="Proteomes" id="UP000249619"/>
    </source>
</evidence>
<dbReference type="GO" id="GO:0044550">
    <property type="term" value="P:secondary metabolite biosynthetic process"/>
    <property type="evidence" value="ECO:0007669"/>
    <property type="project" value="TreeGrafter"/>
</dbReference>
<dbReference type="Gene3D" id="3.50.50.60">
    <property type="entry name" value="FAD/NAD(P)-binding domain"/>
    <property type="match status" value="2"/>
</dbReference>
<evidence type="ECO:0000256" key="1">
    <source>
        <dbReference type="ARBA" id="ARBA00010790"/>
    </source>
</evidence>
<dbReference type="Proteomes" id="UP000249619">
    <property type="component" value="Unassembled WGS sequence"/>
</dbReference>
<dbReference type="EMBL" id="QGDH01000127">
    <property type="protein sequence ID" value="RAR05740.1"/>
    <property type="molecule type" value="Genomic_DNA"/>
</dbReference>
<dbReference type="PANTHER" id="PTHR11552:SF115">
    <property type="entry name" value="DEHYDROGENASE XPTC-RELATED"/>
    <property type="match status" value="1"/>
</dbReference>
<evidence type="ECO:0000259" key="2">
    <source>
        <dbReference type="Pfam" id="PF00732"/>
    </source>
</evidence>
<proteinExistence type="inferred from homology"/>
<evidence type="ECO:0000313" key="3">
    <source>
        <dbReference type="EMBL" id="RAR05740.1"/>
    </source>
</evidence>
<dbReference type="InterPro" id="IPR012132">
    <property type="entry name" value="GMC_OxRdtase"/>
</dbReference>
<dbReference type="InterPro" id="IPR036188">
    <property type="entry name" value="FAD/NAD-bd_sf"/>
</dbReference>
<protein>
    <submittedName>
        <fullName evidence="3">Gmc oxidoreductase</fullName>
    </submittedName>
</protein>
<dbReference type="STRING" id="183478.A0A364MXG8"/>
<dbReference type="GO" id="GO:0050660">
    <property type="term" value="F:flavin adenine dinucleotide binding"/>
    <property type="evidence" value="ECO:0007669"/>
    <property type="project" value="InterPro"/>
</dbReference>
<accession>A0A364MXG8</accession>
<reference evidence="4" key="1">
    <citation type="submission" date="2018-05" db="EMBL/GenBank/DDBJ databases">
        <title>Draft genome sequence of Stemphylium lycopersici strain CIDEFI 213.</title>
        <authorList>
            <person name="Medina R."/>
            <person name="Franco M.E.E."/>
            <person name="Lucentini C.G."/>
            <person name="Saparrat M.C.N."/>
            <person name="Balatti P.A."/>
        </authorList>
    </citation>
    <scope>NUCLEOTIDE SEQUENCE [LARGE SCALE GENOMIC DNA]</scope>
    <source>
        <strain evidence="4">CIDEFI 213</strain>
    </source>
</reference>
<feature type="domain" description="Glucose-methanol-choline oxidoreductase N-terminal" evidence="2">
    <location>
        <begin position="8"/>
        <end position="74"/>
    </location>
</feature>
<comment type="similarity">
    <text evidence="1">Belongs to the GMC oxidoreductase family.</text>
</comment>
<dbReference type="AlphaFoldDB" id="A0A364MXG8"/>
<dbReference type="SUPFAM" id="SSF51905">
    <property type="entry name" value="FAD/NAD(P)-binding domain"/>
    <property type="match status" value="1"/>
</dbReference>
<comment type="caution">
    <text evidence="3">The sequence shown here is derived from an EMBL/GenBank/DDBJ whole genome shotgun (WGS) entry which is preliminary data.</text>
</comment>
<keyword evidence="4" id="KW-1185">Reference proteome</keyword>
<feature type="domain" description="Glucose-methanol-choline oxidoreductase N-terminal" evidence="2">
    <location>
        <begin position="90"/>
        <end position="163"/>
    </location>
</feature>
<name>A0A364MXG8_STELY</name>